<reference evidence="1 2" key="1">
    <citation type="submission" date="2024-10" db="EMBL/GenBank/DDBJ databases">
        <title>The Natural Products Discovery Center: Release of the First 8490 Sequenced Strains for Exploring Actinobacteria Biosynthetic Diversity.</title>
        <authorList>
            <person name="Kalkreuter E."/>
            <person name="Kautsar S.A."/>
            <person name="Yang D."/>
            <person name="Bader C.D."/>
            <person name="Teijaro C.N."/>
            <person name="Fluegel L."/>
            <person name="Davis C.M."/>
            <person name="Simpson J.R."/>
            <person name="Lauterbach L."/>
            <person name="Steele A.D."/>
            <person name="Gui C."/>
            <person name="Meng S."/>
            <person name="Li G."/>
            <person name="Viehrig K."/>
            <person name="Ye F."/>
            <person name="Su P."/>
            <person name="Kiefer A.F."/>
            <person name="Nichols A."/>
            <person name="Cepeda A.J."/>
            <person name="Yan W."/>
            <person name="Fan B."/>
            <person name="Jiang Y."/>
            <person name="Adhikari A."/>
            <person name="Zheng C.-J."/>
            <person name="Schuster L."/>
            <person name="Cowan T.M."/>
            <person name="Smanski M.J."/>
            <person name="Chevrette M.G."/>
            <person name="De Carvalho L.P.S."/>
            <person name="Shen B."/>
        </authorList>
    </citation>
    <scope>NUCLEOTIDE SEQUENCE [LARGE SCALE GENOMIC DNA]</scope>
    <source>
        <strain evidence="1 2">NPDC005497</strain>
    </source>
</reference>
<comment type="caution">
    <text evidence="1">The sequence shown here is derived from an EMBL/GenBank/DDBJ whole genome shotgun (WGS) entry which is preliminary data.</text>
</comment>
<name>A0ABW6N5V7_9ACTN</name>
<protein>
    <submittedName>
        <fullName evidence="1">Uncharacterized protein</fullName>
    </submittedName>
</protein>
<evidence type="ECO:0000313" key="1">
    <source>
        <dbReference type="EMBL" id="MFF0007997.1"/>
    </source>
</evidence>
<proteinExistence type="predicted"/>
<dbReference type="RefSeq" id="WP_389833419.1">
    <property type="nucleotide sequence ID" value="NZ_JBIAJP010000011.1"/>
</dbReference>
<gene>
    <name evidence="1" type="ORF">ACFYQT_31800</name>
</gene>
<keyword evidence="2" id="KW-1185">Reference proteome</keyword>
<dbReference type="Proteomes" id="UP001601422">
    <property type="component" value="Unassembled WGS sequence"/>
</dbReference>
<sequence>MTTNINGQSSARTSLFVLGENPVTRYSATINSRAPDTTMLRSTSY</sequence>
<evidence type="ECO:0000313" key="2">
    <source>
        <dbReference type="Proteomes" id="UP001601422"/>
    </source>
</evidence>
<dbReference type="EMBL" id="JBIAJP010000011">
    <property type="protein sequence ID" value="MFF0007997.1"/>
    <property type="molecule type" value="Genomic_DNA"/>
</dbReference>
<organism evidence="1 2">
    <name type="scientific">Streptomyces tibetensis</name>
    <dbReference type="NCBI Taxonomy" id="2382123"/>
    <lineage>
        <taxon>Bacteria</taxon>
        <taxon>Bacillati</taxon>
        <taxon>Actinomycetota</taxon>
        <taxon>Actinomycetes</taxon>
        <taxon>Kitasatosporales</taxon>
        <taxon>Streptomycetaceae</taxon>
        <taxon>Streptomyces</taxon>
    </lineage>
</organism>
<accession>A0ABW6N5V7</accession>